<protein>
    <submittedName>
        <fullName evidence="1">Uncharacterized protein</fullName>
    </submittedName>
</protein>
<proteinExistence type="predicted"/>
<accession>A0A654A2A2</accession>
<reference evidence="1 2" key="1">
    <citation type="submission" date="2019-10" db="EMBL/GenBank/DDBJ databases">
        <authorList>
            <person name="Karimi E."/>
        </authorList>
    </citation>
    <scope>NUCLEOTIDE SEQUENCE [LARGE SCALE GENOMIC DNA]</scope>
    <source>
        <strain evidence="1">Sphingobacterium sp. 8BC</strain>
    </source>
</reference>
<sequence length="49" mass="5779">MHPTGTITKSDLNKDYLPFREIYKAIIPAHYQILKLYTIRIANHLQQIP</sequence>
<evidence type="ECO:0000313" key="1">
    <source>
        <dbReference type="EMBL" id="VXC61422.1"/>
    </source>
</evidence>
<gene>
    <name evidence="1" type="ORF">SPHINGO8BC_150157</name>
</gene>
<evidence type="ECO:0000313" key="2">
    <source>
        <dbReference type="Proteomes" id="UP000432350"/>
    </source>
</evidence>
<dbReference type="AlphaFoldDB" id="A0A654A2A2"/>
<organism evidence="1 2">
    <name type="scientific">Sphingobacterium multivorum</name>
    <dbReference type="NCBI Taxonomy" id="28454"/>
    <lineage>
        <taxon>Bacteria</taxon>
        <taxon>Pseudomonadati</taxon>
        <taxon>Bacteroidota</taxon>
        <taxon>Sphingobacteriia</taxon>
        <taxon>Sphingobacteriales</taxon>
        <taxon>Sphingobacteriaceae</taxon>
        <taxon>Sphingobacterium</taxon>
    </lineage>
</organism>
<name>A0A654A2A2_SPHMU</name>
<dbReference type="EMBL" id="CABWMV010000007">
    <property type="protein sequence ID" value="VXC61422.1"/>
    <property type="molecule type" value="Genomic_DNA"/>
</dbReference>
<dbReference type="Proteomes" id="UP000432350">
    <property type="component" value="Unassembled WGS sequence"/>
</dbReference>